<keyword evidence="2" id="KW-1185">Reference proteome</keyword>
<organism evidence="1 2">
    <name type="scientific">Brassica rapa subsp. trilocularis</name>
    <dbReference type="NCBI Taxonomy" id="1813537"/>
    <lineage>
        <taxon>Eukaryota</taxon>
        <taxon>Viridiplantae</taxon>
        <taxon>Streptophyta</taxon>
        <taxon>Embryophyta</taxon>
        <taxon>Tracheophyta</taxon>
        <taxon>Spermatophyta</taxon>
        <taxon>Magnoliopsida</taxon>
        <taxon>eudicotyledons</taxon>
        <taxon>Gunneridae</taxon>
        <taxon>Pentapetalae</taxon>
        <taxon>rosids</taxon>
        <taxon>malvids</taxon>
        <taxon>Brassicales</taxon>
        <taxon>Brassicaceae</taxon>
        <taxon>Brassiceae</taxon>
        <taxon>Brassica</taxon>
    </lineage>
</organism>
<accession>A0ABQ7L8N4</accession>
<proteinExistence type="predicted"/>
<sequence>MAATKIFFRFESRLWKTSQKTLGRLSKDFLGSFLMYFRLDDFPRSLREVFEVFCPRWYK</sequence>
<name>A0ABQ7L8N4_BRACM</name>
<evidence type="ECO:0000313" key="1">
    <source>
        <dbReference type="EMBL" id="KAG5382928.1"/>
    </source>
</evidence>
<comment type="caution">
    <text evidence="1">The sequence shown here is derived from an EMBL/GenBank/DDBJ whole genome shotgun (WGS) entry which is preliminary data.</text>
</comment>
<dbReference type="Proteomes" id="UP000823674">
    <property type="component" value="Chromosome A09"/>
</dbReference>
<gene>
    <name evidence="1" type="primary">A09g502950.1_BraROA</name>
    <name evidence="1" type="ORF">IGI04_034398</name>
</gene>
<dbReference type="EMBL" id="JADBGQ010000008">
    <property type="protein sequence ID" value="KAG5382928.1"/>
    <property type="molecule type" value="Genomic_DNA"/>
</dbReference>
<reference evidence="1 2" key="1">
    <citation type="submission" date="2021-03" db="EMBL/GenBank/DDBJ databases">
        <authorList>
            <person name="King G.J."/>
            <person name="Bancroft I."/>
            <person name="Baten A."/>
            <person name="Bloomfield J."/>
            <person name="Borpatragohain P."/>
            <person name="He Z."/>
            <person name="Irish N."/>
            <person name="Irwin J."/>
            <person name="Liu K."/>
            <person name="Mauleon R.P."/>
            <person name="Moore J."/>
            <person name="Morris R."/>
            <person name="Ostergaard L."/>
            <person name="Wang B."/>
            <person name="Wells R."/>
        </authorList>
    </citation>
    <scope>NUCLEOTIDE SEQUENCE [LARGE SCALE GENOMIC DNA]</scope>
    <source>
        <strain evidence="1">R-o-18</strain>
        <tissue evidence="1">Leaf</tissue>
    </source>
</reference>
<evidence type="ECO:0000313" key="2">
    <source>
        <dbReference type="Proteomes" id="UP000823674"/>
    </source>
</evidence>
<protein>
    <submittedName>
        <fullName evidence="1">Uncharacterized protein</fullName>
    </submittedName>
</protein>